<dbReference type="AlphaFoldDB" id="A0A0A0HSX9"/>
<dbReference type="EMBL" id="KN275976">
    <property type="protein sequence ID" value="KGM91423.1"/>
    <property type="molecule type" value="Genomic_DNA"/>
</dbReference>
<dbReference type="eggNOG" id="ENOG502RPQ2">
    <property type="taxonomic scope" value="Eukaryota"/>
</dbReference>
<dbReference type="KEGG" id="pbn:PADG_12488"/>
<reference evidence="1 2" key="1">
    <citation type="journal article" date="2011" name="PLoS Genet.">
        <title>Comparative genomic analysis of human fungal pathogens causing paracoccidioidomycosis.</title>
        <authorList>
            <person name="Desjardins C.A."/>
            <person name="Champion M.D."/>
            <person name="Holder J.W."/>
            <person name="Muszewska A."/>
            <person name="Goldberg J."/>
            <person name="Bailao A.M."/>
            <person name="Brigido M.M."/>
            <person name="Ferreira M.E."/>
            <person name="Garcia A.M."/>
            <person name="Grynberg M."/>
            <person name="Gujja S."/>
            <person name="Heiman D.I."/>
            <person name="Henn M.R."/>
            <person name="Kodira C.D."/>
            <person name="Leon-Narvaez H."/>
            <person name="Longo L.V."/>
            <person name="Ma L.J."/>
            <person name="Malavazi I."/>
            <person name="Matsuo A.L."/>
            <person name="Morais F.V."/>
            <person name="Pereira M."/>
            <person name="Rodriguez-Brito S."/>
            <person name="Sakthikumar S."/>
            <person name="Salem-Izacc S.M."/>
            <person name="Sykes S.M."/>
            <person name="Teixeira M.M."/>
            <person name="Vallejo M.C."/>
            <person name="Walter M.E."/>
            <person name="Yandava C."/>
            <person name="Young S."/>
            <person name="Zeng Q."/>
            <person name="Zucker J."/>
            <person name="Felipe M.S."/>
            <person name="Goldman G.H."/>
            <person name="Haas B.J."/>
            <person name="McEwen J.G."/>
            <person name="Nino-Vega G."/>
            <person name="Puccia R."/>
            <person name="San-Blas G."/>
            <person name="Soares C.M."/>
            <person name="Birren B.W."/>
            <person name="Cuomo C.A."/>
        </authorList>
    </citation>
    <scope>NUCLEOTIDE SEQUENCE [LARGE SCALE GENOMIC DNA]</scope>
    <source>
        <strain evidence="1 2">Pb18</strain>
    </source>
</reference>
<proteinExistence type="predicted"/>
<dbReference type="RefSeq" id="XP_010763875.1">
    <property type="nucleotide sequence ID" value="XM_010765573.1"/>
</dbReference>
<protein>
    <submittedName>
        <fullName evidence="1">Uncharacterized protein</fullName>
    </submittedName>
</protein>
<sequence length="69" mass="7791">MPIYAARPPTLFPLGNQLMGLLGQESLQKSTAEMKREFLFLPVVKIGLQNFYEVEDLTLPEAGFEEYGI</sequence>
<evidence type="ECO:0000313" key="1">
    <source>
        <dbReference type="EMBL" id="KGM91423.1"/>
    </source>
</evidence>
<dbReference type="Proteomes" id="UP000001628">
    <property type="component" value="Unassembled WGS sequence"/>
</dbReference>
<gene>
    <name evidence="1" type="ORF">PADG_12488</name>
</gene>
<dbReference type="InParanoid" id="A0A0A0HSX9"/>
<dbReference type="GeneID" id="22588385"/>
<accession>A0A0A0HSX9</accession>
<organism evidence="1 2">
    <name type="scientific">Paracoccidioides brasiliensis (strain Pb18)</name>
    <dbReference type="NCBI Taxonomy" id="502780"/>
    <lineage>
        <taxon>Eukaryota</taxon>
        <taxon>Fungi</taxon>
        <taxon>Dikarya</taxon>
        <taxon>Ascomycota</taxon>
        <taxon>Pezizomycotina</taxon>
        <taxon>Eurotiomycetes</taxon>
        <taxon>Eurotiomycetidae</taxon>
        <taxon>Onygenales</taxon>
        <taxon>Ajellomycetaceae</taxon>
        <taxon>Paracoccidioides</taxon>
    </lineage>
</organism>
<dbReference type="HOGENOM" id="CLU_2776626_0_0_1"/>
<name>A0A0A0HSX9_PARBD</name>
<evidence type="ECO:0000313" key="2">
    <source>
        <dbReference type="Proteomes" id="UP000001628"/>
    </source>
</evidence>
<dbReference type="VEuPathDB" id="FungiDB:PADG_12488"/>
<keyword evidence="2" id="KW-1185">Reference proteome</keyword>